<dbReference type="InterPro" id="IPR036928">
    <property type="entry name" value="AS_sf"/>
</dbReference>
<dbReference type="EMBL" id="JACIDG010000030">
    <property type="protein sequence ID" value="MBB3919583.1"/>
    <property type="molecule type" value="Genomic_DNA"/>
</dbReference>
<feature type="domain" description="Amidase" evidence="4">
    <location>
        <begin position="112"/>
        <end position="533"/>
    </location>
</feature>
<dbReference type="InterPro" id="IPR000120">
    <property type="entry name" value="Amidase"/>
</dbReference>
<dbReference type="Gene3D" id="3.90.1300.10">
    <property type="entry name" value="Amidase signature (AS) domain"/>
    <property type="match status" value="1"/>
</dbReference>
<protein>
    <recommendedName>
        <fullName evidence="3">Indoleacetamide hydrolase</fullName>
    </recommendedName>
</protein>
<dbReference type="PROSITE" id="PS00571">
    <property type="entry name" value="AMIDASES"/>
    <property type="match status" value="1"/>
</dbReference>
<evidence type="ECO:0000256" key="1">
    <source>
        <dbReference type="ARBA" id="ARBA00003871"/>
    </source>
</evidence>
<comment type="function">
    <text evidence="1">Hydrolyzes indole-3-acetamide (IAM) into indole-3-acetic acid (IAA).</text>
</comment>
<name>A0A7W6BC19_9HYPH</name>
<dbReference type="RefSeq" id="WP_126830739.1">
    <property type="nucleotide sequence ID" value="NZ_JACIDG010000030.1"/>
</dbReference>
<dbReference type="InterPro" id="IPR023631">
    <property type="entry name" value="Amidase_dom"/>
</dbReference>
<reference evidence="5 6" key="1">
    <citation type="submission" date="2020-08" db="EMBL/GenBank/DDBJ databases">
        <title>Genomic Encyclopedia of Type Strains, Phase IV (KMG-IV): sequencing the most valuable type-strain genomes for metagenomic binning, comparative biology and taxonomic classification.</title>
        <authorList>
            <person name="Goeker M."/>
        </authorList>
    </citation>
    <scope>NUCLEOTIDE SEQUENCE [LARGE SCALE GENOMIC DNA]</scope>
    <source>
        <strain evidence="5 6">DSM 19331</strain>
    </source>
</reference>
<dbReference type="GO" id="GO:0016787">
    <property type="term" value="F:hydrolase activity"/>
    <property type="evidence" value="ECO:0007669"/>
    <property type="project" value="UniProtKB-KW"/>
</dbReference>
<organism evidence="5 6">
    <name type="scientific">Rhizobium fabae</name>
    <dbReference type="NCBI Taxonomy" id="573179"/>
    <lineage>
        <taxon>Bacteria</taxon>
        <taxon>Pseudomonadati</taxon>
        <taxon>Pseudomonadota</taxon>
        <taxon>Alphaproteobacteria</taxon>
        <taxon>Hyphomicrobiales</taxon>
        <taxon>Rhizobiaceae</taxon>
        <taxon>Rhizobium/Agrobacterium group</taxon>
        <taxon>Rhizobium</taxon>
    </lineage>
</organism>
<evidence type="ECO:0000256" key="2">
    <source>
        <dbReference type="ARBA" id="ARBA00009199"/>
    </source>
</evidence>
<dbReference type="Proteomes" id="UP000545490">
    <property type="component" value="Unassembled WGS sequence"/>
</dbReference>
<dbReference type="AlphaFoldDB" id="A0A7W6BC19"/>
<dbReference type="PANTHER" id="PTHR11895:SF151">
    <property type="entry name" value="GLUTAMYL-TRNA(GLN) AMIDOTRANSFERASE SUBUNIT A"/>
    <property type="match status" value="1"/>
</dbReference>
<dbReference type="PANTHER" id="PTHR11895">
    <property type="entry name" value="TRANSAMIDASE"/>
    <property type="match status" value="1"/>
</dbReference>
<evidence type="ECO:0000256" key="3">
    <source>
        <dbReference type="ARBA" id="ARBA00021874"/>
    </source>
</evidence>
<comment type="similarity">
    <text evidence="2">Belongs to the amidase family.</text>
</comment>
<evidence type="ECO:0000259" key="4">
    <source>
        <dbReference type="Pfam" id="PF01425"/>
    </source>
</evidence>
<gene>
    <name evidence="5" type="ORF">GGQ65_006929</name>
</gene>
<proteinExistence type="inferred from homology"/>
<evidence type="ECO:0000313" key="5">
    <source>
        <dbReference type="EMBL" id="MBB3919583.1"/>
    </source>
</evidence>
<evidence type="ECO:0000313" key="6">
    <source>
        <dbReference type="Proteomes" id="UP000545490"/>
    </source>
</evidence>
<keyword evidence="5" id="KW-0378">Hydrolase</keyword>
<sequence length="550" mass="57243">MAESSCPPSSLFRHGSKQHAKNQEFSACLIQAHLPQCLPSPQPRNFSSGGLREEAFTNKIADGGACAIWLGLHMSKFCAGTTMTLKAFTLTGLAAAMAQGTLGAEELVTDLLIRKAKLASINAFVSLDEERALRDARQADAERATGRLRGALHGLPIAFKDNINVAGYVTTGGTPALRNFRPLGDALVAARLLNAGAIAYGKNGMHELAYGATSANVAYGTPRNPFDEARTSGGSSGGSGAAVGARLVPASIGTDTGGSVRIPAAFCGAWGYRPTTGRWPTDGIVPISTTRDTPGPITLSATDMVLLNSVVTSSPPVLASGIKGTRLGIPHKHFWDFVDSEVAAICMEALQQLVAEGAELVEVDSRALPVPYAAAAMSISVYEGRLALSAFLADHEIPLTFAEVADQVASPDVREILIAQLDPATAVSPLAYEIAITEHLPALTSAYADLFKANGIDALAFPVCRLPAPELEQSSRVVIAGKVLPIFPALIHNTDIGSVASLPGVSIPVGLTRAGLPVGLGLDFPFGQDEALLAFSLAIETLFPVPSPPV</sequence>
<dbReference type="SUPFAM" id="SSF75304">
    <property type="entry name" value="Amidase signature (AS) enzymes"/>
    <property type="match status" value="1"/>
</dbReference>
<comment type="caution">
    <text evidence="5">The sequence shown here is derived from an EMBL/GenBank/DDBJ whole genome shotgun (WGS) entry which is preliminary data.</text>
</comment>
<dbReference type="InterPro" id="IPR020556">
    <property type="entry name" value="Amidase_CS"/>
</dbReference>
<dbReference type="Pfam" id="PF01425">
    <property type="entry name" value="Amidase"/>
    <property type="match status" value="1"/>
</dbReference>
<accession>A0A7W6BC19</accession>